<dbReference type="Pfam" id="PF00005">
    <property type="entry name" value="ABC_tran"/>
    <property type="match status" value="1"/>
</dbReference>
<dbReference type="InterPro" id="IPR027417">
    <property type="entry name" value="P-loop_NTPase"/>
</dbReference>
<comment type="caution">
    <text evidence="3">The sequence shown here is derived from an EMBL/GenBank/DDBJ whole genome shotgun (WGS) entry which is preliminary data.</text>
</comment>
<gene>
    <name evidence="3" type="ORF">ACFPIH_49310</name>
</gene>
<reference evidence="4" key="1">
    <citation type="journal article" date="2019" name="Int. J. Syst. Evol. Microbiol.">
        <title>The Global Catalogue of Microorganisms (GCM) 10K type strain sequencing project: providing services to taxonomists for standard genome sequencing and annotation.</title>
        <authorList>
            <consortium name="The Broad Institute Genomics Platform"/>
            <consortium name="The Broad Institute Genome Sequencing Center for Infectious Disease"/>
            <person name="Wu L."/>
            <person name="Ma J."/>
        </authorList>
    </citation>
    <scope>NUCLEOTIDE SEQUENCE [LARGE SCALE GENOMIC DNA]</scope>
    <source>
        <strain evidence="4">CGMCC 4.7177</strain>
    </source>
</reference>
<dbReference type="Proteomes" id="UP001595839">
    <property type="component" value="Unassembled WGS sequence"/>
</dbReference>
<evidence type="ECO:0000259" key="2">
    <source>
        <dbReference type="Pfam" id="PF00005"/>
    </source>
</evidence>
<organism evidence="3 4">
    <name type="scientific">Streptomyces vulcanius</name>
    <dbReference type="NCBI Taxonomy" id="1441876"/>
    <lineage>
        <taxon>Bacteria</taxon>
        <taxon>Bacillati</taxon>
        <taxon>Actinomycetota</taxon>
        <taxon>Actinomycetes</taxon>
        <taxon>Kitasatosporales</taxon>
        <taxon>Streptomycetaceae</taxon>
        <taxon>Streptomyces</taxon>
    </lineage>
</organism>
<dbReference type="PANTHER" id="PTHR43394">
    <property type="entry name" value="ATP-DEPENDENT PERMEASE MDL1, MITOCHONDRIAL"/>
    <property type="match status" value="1"/>
</dbReference>
<protein>
    <submittedName>
        <fullName evidence="3">ATP-binding cassette domain-containing protein</fullName>
    </submittedName>
</protein>
<sequence length="360" mass="39566">MKAVSRRPCGTRHPSMSPAFGGAVTVGGRKRAELGEAAWLGQFGLLTQEFGQYEFTVRQAVALSTPDDDVSDEQIWAGTDAARAGEFVRAMPTGSKPSSVSSGADRNPGGQWQRLALARIYLRNAPIWILDEPTSAIDAEAEQEVFQELGRTKAERITIVVSHRAWTLLTEERLDLVPFRQPGSDRWRSGSGLPLGPLAAVQLYTTNANPLIEGKGHSPLCRHAHERAVVAGDDLLTIAELMARTDFDWCSKCGGYAMRGLSDSQLSYYSAAHQLHDIKWRLDGGSGIPGAQTSTVIARLDELAPWQSTDEAEWCSSDSWQWRDTIRELRRRVARSHAVTGPWRTGIVTRGPWACVMDAL</sequence>
<dbReference type="InterPro" id="IPR003439">
    <property type="entry name" value="ABC_transporter-like_ATP-bd"/>
</dbReference>
<dbReference type="RefSeq" id="WP_381181851.1">
    <property type="nucleotide sequence ID" value="NZ_JBHSFK010000054.1"/>
</dbReference>
<dbReference type="Gene3D" id="3.40.50.300">
    <property type="entry name" value="P-loop containing nucleotide triphosphate hydrolases"/>
    <property type="match status" value="1"/>
</dbReference>
<dbReference type="PANTHER" id="PTHR43394:SF1">
    <property type="entry name" value="ATP-BINDING CASSETTE SUB-FAMILY B MEMBER 10, MITOCHONDRIAL"/>
    <property type="match status" value="1"/>
</dbReference>
<evidence type="ECO:0000313" key="3">
    <source>
        <dbReference type="EMBL" id="MFC4507325.1"/>
    </source>
</evidence>
<feature type="region of interest" description="Disordered" evidence="1">
    <location>
        <begin position="1"/>
        <end position="20"/>
    </location>
</feature>
<keyword evidence="4" id="KW-1185">Reference proteome</keyword>
<feature type="domain" description="ABC transporter" evidence="2">
    <location>
        <begin position="22"/>
        <end position="135"/>
    </location>
</feature>
<name>A0ABV9B503_9ACTN</name>
<dbReference type="SUPFAM" id="SSF52540">
    <property type="entry name" value="P-loop containing nucleoside triphosphate hydrolases"/>
    <property type="match status" value="1"/>
</dbReference>
<dbReference type="GO" id="GO:0005524">
    <property type="term" value="F:ATP binding"/>
    <property type="evidence" value="ECO:0007669"/>
    <property type="project" value="UniProtKB-KW"/>
</dbReference>
<keyword evidence="3" id="KW-0067">ATP-binding</keyword>
<keyword evidence="3" id="KW-0547">Nucleotide-binding</keyword>
<accession>A0ABV9B503</accession>
<dbReference type="EMBL" id="JBHSFK010000054">
    <property type="protein sequence ID" value="MFC4507325.1"/>
    <property type="molecule type" value="Genomic_DNA"/>
</dbReference>
<evidence type="ECO:0000256" key="1">
    <source>
        <dbReference type="SAM" id="MobiDB-lite"/>
    </source>
</evidence>
<proteinExistence type="predicted"/>
<evidence type="ECO:0000313" key="4">
    <source>
        <dbReference type="Proteomes" id="UP001595839"/>
    </source>
</evidence>
<dbReference type="InterPro" id="IPR039421">
    <property type="entry name" value="Type_1_exporter"/>
</dbReference>